<evidence type="ECO:0000313" key="2">
    <source>
        <dbReference type="EMBL" id="MBE9119181.1"/>
    </source>
</evidence>
<dbReference type="EMBL" id="JADEWZ010000094">
    <property type="protein sequence ID" value="MBE9119181.1"/>
    <property type="molecule type" value="Genomic_DNA"/>
</dbReference>
<dbReference type="AlphaFoldDB" id="A0A8J7E0G4"/>
<reference evidence="2" key="1">
    <citation type="submission" date="2020-10" db="EMBL/GenBank/DDBJ databases">
        <authorList>
            <person name="Castelo-Branco R."/>
            <person name="Eusebio N."/>
            <person name="Adriana R."/>
            <person name="Vieira A."/>
            <person name="Brugerolle De Fraissinette N."/>
            <person name="Rezende De Castro R."/>
            <person name="Schneider M.P."/>
            <person name="Vasconcelos V."/>
            <person name="Leao P.N."/>
        </authorList>
    </citation>
    <scope>NUCLEOTIDE SEQUENCE</scope>
    <source>
        <strain evidence="2">LEGE 07157</strain>
    </source>
</reference>
<comment type="caution">
    <text evidence="2">The sequence shown here is derived from an EMBL/GenBank/DDBJ whole genome shotgun (WGS) entry which is preliminary data.</text>
</comment>
<dbReference type="Proteomes" id="UP000654482">
    <property type="component" value="Unassembled WGS sequence"/>
</dbReference>
<organism evidence="2 3">
    <name type="scientific">Lusitaniella coriacea LEGE 07157</name>
    <dbReference type="NCBI Taxonomy" id="945747"/>
    <lineage>
        <taxon>Bacteria</taxon>
        <taxon>Bacillati</taxon>
        <taxon>Cyanobacteriota</taxon>
        <taxon>Cyanophyceae</taxon>
        <taxon>Spirulinales</taxon>
        <taxon>Lusitaniellaceae</taxon>
        <taxon>Lusitaniella</taxon>
    </lineage>
</organism>
<protein>
    <submittedName>
        <fullName evidence="2">Uncharacterized protein</fullName>
    </submittedName>
</protein>
<name>A0A8J7E0G4_9CYAN</name>
<keyword evidence="3" id="KW-1185">Reference proteome</keyword>
<sequence length="58" mass="6017">MLVTVPAQAPATPGGNFNVAQPSTPEYPAMPTKPVRRRVSHAIKLVGGFVIVKPAGHG</sequence>
<proteinExistence type="predicted"/>
<evidence type="ECO:0000256" key="1">
    <source>
        <dbReference type="SAM" id="MobiDB-lite"/>
    </source>
</evidence>
<accession>A0A8J7E0G4</accession>
<gene>
    <name evidence="2" type="ORF">IQ249_25355</name>
</gene>
<dbReference type="RefSeq" id="WP_194032272.1">
    <property type="nucleotide sequence ID" value="NZ_JADEWZ010000094.1"/>
</dbReference>
<evidence type="ECO:0000313" key="3">
    <source>
        <dbReference type="Proteomes" id="UP000654482"/>
    </source>
</evidence>
<feature type="region of interest" description="Disordered" evidence="1">
    <location>
        <begin position="1"/>
        <end position="33"/>
    </location>
</feature>